<reference evidence="1" key="1">
    <citation type="journal article" date="2021" name="New Phytol.">
        <title>Evolutionary innovations through gain and loss of genes in the ectomycorrhizal Boletales.</title>
        <authorList>
            <person name="Wu G."/>
            <person name="Miyauchi S."/>
            <person name="Morin E."/>
            <person name="Kuo A."/>
            <person name="Drula E."/>
            <person name="Varga T."/>
            <person name="Kohler A."/>
            <person name="Feng B."/>
            <person name="Cao Y."/>
            <person name="Lipzen A."/>
            <person name="Daum C."/>
            <person name="Hundley H."/>
            <person name="Pangilinan J."/>
            <person name="Johnson J."/>
            <person name="Barry K."/>
            <person name="LaButti K."/>
            <person name="Ng V."/>
            <person name="Ahrendt S."/>
            <person name="Min B."/>
            <person name="Choi I.G."/>
            <person name="Park H."/>
            <person name="Plett J.M."/>
            <person name="Magnuson J."/>
            <person name="Spatafora J.W."/>
            <person name="Nagy L.G."/>
            <person name="Henrissat B."/>
            <person name="Grigoriev I.V."/>
            <person name="Yang Z.L."/>
            <person name="Xu J."/>
            <person name="Martin F.M."/>
        </authorList>
    </citation>
    <scope>NUCLEOTIDE SEQUENCE</scope>
    <source>
        <strain evidence="1">KUC20120723A-06</strain>
    </source>
</reference>
<sequence>MTRFPGVVDLRVSIFIAFLSRVRVRSQLRPNCRYCSLADHHNFQRVSERCSDPDFFQPILFFDSVVRHLSAQQPSVRCPIYCQKWRRYNVPKRTVLIGIPFLRSLYSCRRSQSPVSFSFPLLSTSSIT</sequence>
<proteinExistence type="predicted"/>
<evidence type="ECO:0000313" key="1">
    <source>
        <dbReference type="EMBL" id="KAH7917451.1"/>
    </source>
</evidence>
<organism evidence="1 2">
    <name type="scientific">Leucogyrophana mollusca</name>
    <dbReference type="NCBI Taxonomy" id="85980"/>
    <lineage>
        <taxon>Eukaryota</taxon>
        <taxon>Fungi</taxon>
        <taxon>Dikarya</taxon>
        <taxon>Basidiomycota</taxon>
        <taxon>Agaricomycotina</taxon>
        <taxon>Agaricomycetes</taxon>
        <taxon>Agaricomycetidae</taxon>
        <taxon>Boletales</taxon>
        <taxon>Boletales incertae sedis</taxon>
        <taxon>Leucogyrophana</taxon>
    </lineage>
</organism>
<dbReference type="EMBL" id="MU267058">
    <property type="protein sequence ID" value="KAH7917451.1"/>
    <property type="molecule type" value="Genomic_DNA"/>
</dbReference>
<accession>A0ACB8AV90</accession>
<protein>
    <submittedName>
        <fullName evidence="1">Uncharacterized protein</fullName>
    </submittedName>
</protein>
<evidence type="ECO:0000313" key="2">
    <source>
        <dbReference type="Proteomes" id="UP000790709"/>
    </source>
</evidence>
<gene>
    <name evidence="1" type="ORF">BV22DRAFT_936495</name>
</gene>
<keyword evidence="2" id="KW-1185">Reference proteome</keyword>
<comment type="caution">
    <text evidence="1">The sequence shown here is derived from an EMBL/GenBank/DDBJ whole genome shotgun (WGS) entry which is preliminary data.</text>
</comment>
<dbReference type="Proteomes" id="UP000790709">
    <property type="component" value="Unassembled WGS sequence"/>
</dbReference>
<name>A0ACB8AV90_9AGAM</name>